<evidence type="ECO:0000313" key="1">
    <source>
        <dbReference type="EMBL" id="GBN83317.1"/>
    </source>
</evidence>
<dbReference type="AlphaFoldDB" id="A0A4Y2S5P2"/>
<organism evidence="1 2">
    <name type="scientific">Araneus ventricosus</name>
    <name type="common">Orbweaver spider</name>
    <name type="synonym">Epeira ventricosa</name>
    <dbReference type="NCBI Taxonomy" id="182803"/>
    <lineage>
        <taxon>Eukaryota</taxon>
        <taxon>Metazoa</taxon>
        <taxon>Ecdysozoa</taxon>
        <taxon>Arthropoda</taxon>
        <taxon>Chelicerata</taxon>
        <taxon>Arachnida</taxon>
        <taxon>Araneae</taxon>
        <taxon>Araneomorphae</taxon>
        <taxon>Entelegynae</taxon>
        <taxon>Araneoidea</taxon>
        <taxon>Araneidae</taxon>
        <taxon>Araneus</taxon>
    </lineage>
</organism>
<dbReference type="EMBL" id="BGPR01019913">
    <property type="protein sequence ID" value="GBN83317.1"/>
    <property type="molecule type" value="Genomic_DNA"/>
</dbReference>
<dbReference type="Proteomes" id="UP000499080">
    <property type="component" value="Unassembled WGS sequence"/>
</dbReference>
<accession>A0A4Y2S5P2</accession>
<gene>
    <name evidence="1" type="ORF">AVEN_268940_1</name>
</gene>
<keyword evidence="2" id="KW-1185">Reference proteome</keyword>
<name>A0A4Y2S5P2_ARAVE</name>
<comment type="caution">
    <text evidence="1">The sequence shown here is derived from an EMBL/GenBank/DDBJ whole genome shotgun (WGS) entry which is preliminary data.</text>
</comment>
<proteinExistence type="predicted"/>
<reference evidence="1 2" key="1">
    <citation type="journal article" date="2019" name="Sci. Rep.">
        <title>Orb-weaving spider Araneus ventricosus genome elucidates the spidroin gene catalogue.</title>
        <authorList>
            <person name="Kono N."/>
            <person name="Nakamura H."/>
            <person name="Ohtoshi R."/>
            <person name="Moran D.A.P."/>
            <person name="Shinohara A."/>
            <person name="Yoshida Y."/>
            <person name="Fujiwara M."/>
            <person name="Mori M."/>
            <person name="Tomita M."/>
            <person name="Arakawa K."/>
        </authorList>
    </citation>
    <scope>NUCLEOTIDE SEQUENCE [LARGE SCALE GENOMIC DNA]</scope>
</reference>
<evidence type="ECO:0000313" key="2">
    <source>
        <dbReference type="Proteomes" id="UP000499080"/>
    </source>
</evidence>
<feature type="non-terminal residue" evidence="1">
    <location>
        <position position="1"/>
    </location>
</feature>
<protein>
    <submittedName>
        <fullName evidence="1">Uncharacterized protein</fullName>
    </submittedName>
</protein>
<sequence length="83" mass="9626">IRQIKRKESAESIKVAFQNDIPQNLTVHWDGKLLPALNAKYAKDKRLRIIVSFGDREQLIGVLVFQNYKMQLGKSKHMLFGFP</sequence>